<accession>A0ABW0FX19</accession>
<evidence type="ECO:0000313" key="3">
    <source>
        <dbReference type="Proteomes" id="UP001596152"/>
    </source>
</evidence>
<dbReference type="Proteomes" id="UP001596152">
    <property type="component" value="Unassembled WGS sequence"/>
</dbReference>
<gene>
    <name evidence="2" type="ORF">ACFPIE_20340</name>
</gene>
<evidence type="ECO:0000313" key="2">
    <source>
        <dbReference type="EMBL" id="MFC5346272.1"/>
    </source>
</evidence>
<keyword evidence="3" id="KW-1185">Reference proteome</keyword>
<reference evidence="3" key="1">
    <citation type="journal article" date="2019" name="Int. J. Syst. Evol. Microbiol.">
        <title>The Global Catalogue of Microorganisms (GCM) 10K type strain sequencing project: providing services to taxonomists for standard genome sequencing and annotation.</title>
        <authorList>
            <consortium name="The Broad Institute Genomics Platform"/>
            <consortium name="The Broad Institute Genome Sequencing Center for Infectious Disease"/>
            <person name="Wu L."/>
            <person name="Ma J."/>
        </authorList>
    </citation>
    <scope>NUCLEOTIDE SEQUENCE [LARGE SCALE GENOMIC DNA]</scope>
    <source>
        <strain evidence="3">JCM 12125</strain>
    </source>
</reference>
<protein>
    <submittedName>
        <fullName evidence="2">Uncharacterized protein</fullName>
    </submittedName>
</protein>
<evidence type="ECO:0000256" key="1">
    <source>
        <dbReference type="SAM" id="MobiDB-lite"/>
    </source>
</evidence>
<organism evidence="2 3">
    <name type="scientific">Brevundimonas staleyi</name>
    <dbReference type="NCBI Taxonomy" id="74326"/>
    <lineage>
        <taxon>Bacteria</taxon>
        <taxon>Pseudomonadati</taxon>
        <taxon>Pseudomonadota</taxon>
        <taxon>Alphaproteobacteria</taxon>
        <taxon>Caulobacterales</taxon>
        <taxon>Caulobacteraceae</taxon>
        <taxon>Brevundimonas</taxon>
    </lineage>
</organism>
<dbReference type="RefSeq" id="WP_374036786.1">
    <property type="nucleotide sequence ID" value="NZ_CP169082.1"/>
</dbReference>
<name>A0ABW0FX19_9CAUL</name>
<dbReference type="EMBL" id="JBHSLF010000056">
    <property type="protein sequence ID" value="MFC5346272.1"/>
    <property type="molecule type" value="Genomic_DNA"/>
</dbReference>
<proteinExistence type="predicted"/>
<sequence>MTDALPQDTPELEPARGFDSARLIADVRLGDQDAIREAYRRTFGTAMGRVVLLHALASIGEIGAPRGAESPEENNHKNGRGYAVLTMANLAGFDPVAVAAAGLTQTLEGADYERSYTHPDSRTRADAVAVTFSDADTFTGGAAEPDAGGWSDPGP</sequence>
<comment type="caution">
    <text evidence="2">The sequence shown here is derived from an EMBL/GenBank/DDBJ whole genome shotgun (WGS) entry which is preliminary data.</text>
</comment>
<feature type="region of interest" description="Disordered" evidence="1">
    <location>
        <begin position="136"/>
        <end position="155"/>
    </location>
</feature>